<feature type="signal peptide" evidence="2">
    <location>
        <begin position="1"/>
        <end position="28"/>
    </location>
</feature>
<gene>
    <name evidence="3" type="ORF">L207DRAFT_633055</name>
</gene>
<evidence type="ECO:0000313" key="3">
    <source>
        <dbReference type="EMBL" id="PMD41717.1"/>
    </source>
</evidence>
<dbReference type="STRING" id="1149755.A0A2J6RT69"/>
<evidence type="ECO:0000256" key="1">
    <source>
        <dbReference type="SAM" id="MobiDB-lite"/>
    </source>
</evidence>
<protein>
    <recommendedName>
        <fullName evidence="5">Extracellular membrane protein CFEM domain-containing protein</fullName>
    </recommendedName>
</protein>
<organism evidence="3 4">
    <name type="scientific">Hyaloscypha variabilis (strain UAMH 11265 / GT02V1 / F)</name>
    <name type="common">Meliniomyces variabilis</name>
    <dbReference type="NCBI Taxonomy" id="1149755"/>
    <lineage>
        <taxon>Eukaryota</taxon>
        <taxon>Fungi</taxon>
        <taxon>Dikarya</taxon>
        <taxon>Ascomycota</taxon>
        <taxon>Pezizomycotina</taxon>
        <taxon>Leotiomycetes</taxon>
        <taxon>Helotiales</taxon>
        <taxon>Hyaloscyphaceae</taxon>
        <taxon>Hyaloscypha</taxon>
        <taxon>Hyaloscypha variabilis</taxon>
    </lineage>
</organism>
<feature type="chain" id="PRO_5014423001" description="Extracellular membrane protein CFEM domain-containing protein" evidence="2">
    <location>
        <begin position="29"/>
        <end position="161"/>
    </location>
</feature>
<dbReference type="OrthoDB" id="5421290at2759"/>
<reference evidence="3 4" key="1">
    <citation type="submission" date="2016-04" db="EMBL/GenBank/DDBJ databases">
        <title>A degradative enzymes factory behind the ericoid mycorrhizal symbiosis.</title>
        <authorList>
            <consortium name="DOE Joint Genome Institute"/>
            <person name="Martino E."/>
            <person name="Morin E."/>
            <person name="Grelet G."/>
            <person name="Kuo A."/>
            <person name="Kohler A."/>
            <person name="Daghino S."/>
            <person name="Barry K."/>
            <person name="Choi C."/>
            <person name="Cichocki N."/>
            <person name="Clum A."/>
            <person name="Copeland A."/>
            <person name="Hainaut M."/>
            <person name="Haridas S."/>
            <person name="Labutti K."/>
            <person name="Lindquist E."/>
            <person name="Lipzen A."/>
            <person name="Khouja H.-R."/>
            <person name="Murat C."/>
            <person name="Ohm R."/>
            <person name="Olson A."/>
            <person name="Spatafora J."/>
            <person name="Veneault-Fourrey C."/>
            <person name="Henrissat B."/>
            <person name="Grigoriev I."/>
            <person name="Martin F."/>
            <person name="Perotto S."/>
        </authorList>
    </citation>
    <scope>NUCLEOTIDE SEQUENCE [LARGE SCALE GENOMIC DNA]</scope>
    <source>
        <strain evidence="3 4">F</strain>
    </source>
</reference>
<dbReference type="AlphaFoldDB" id="A0A2J6RT69"/>
<feature type="compositionally biased region" description="Polar residues" evidence="1">
    <location>
        <begin position="131"/>
        <end position="141"/>
    </location>
</feature>
<keyword evidence="4" id="KW-1185">Reference proteome</keyword>
<dbReference type="EMBL" id="KZ613944">
    <property type="protein sequence ID" value="PMD41717.1"/>
    <property type="molecule type" value="Genomic_DNA"/>
</dbReference>
<keyword evidence="2" id="KW-0732">Signal</keyword>
<dbReference type="Proteomes" id="UP000235786">
    <property type="component" value="Unassembled WGS sequence"/>
</dbReference>
<evidence type="ECO:0008006" key="5">
    <source>
        <dbReference type="Google" id="ProtNLM"/>
    </source>
</evidence>
<feature type="region of interest" description="Disordered" evidence="1">
    <location>
        <begin position="131"/>
        <end position="161"/>
    </location>
</feature>
<name>A0A2J6RT69_HYAVF</name>
<evidence type="ECO:0000313" key="4">
    <source>
        <dbReference type="Proteomes" id="UP000235786"/>
    </source>
</evidence>
<proteinExistence type="predicted"/>
<accession>A0A2J6RT69</accession>
<sequence length="161" mass="17747">MTSMPTISSAVSHFLILLSILSLPGTYADGTVSLTNEPAFSTVRACVQDCLNCNEYWYQNCPDGAIGILYFLTCNNLDSCFCRTDFESSVSSYLTSCINQACSTHDIDLSAGMSLYNGYCGFGGATINNYPSQPTSNSPTRFMSRPGRSRDSFKRRRRSRD</sequence>
<evidence type="ECO:0000256" key="2">
    <source>
        <dbReference type="SAM" id="SignalP"/>
    </source>
</evidence>